<keyword evidence="5 8" id="KW-0472">Membrane</keyword>
<feature type="region of interest" description="Disordered" evidence="7">
    <location>
        <begin position="578"/>
        <end position="626"/>
    </location>
</feature>
<keyword evidence="11" id="KW-1185">Reference proteome</keyword>
<reference evidence="10 11" key="1">
    <citation type="submission" date="2023-03" db="EMBL/GenBank/DDBJ databases">
        <title>Roseibium porphyridii sp. nov. and Roseibium rhodosorbium sp. nov. isolated from marine algae, Porphyridium cruentum and Rhodosorus marinus, respectively.</title>
        <authorList>
            <person name="Lee M.W."/>
            <person name="Choi B.J."/>
            <person name="Lee J.K."/>
            <person name="Choi D.G."/>
            <person name="Baek J.H."/>
            <person name="Bayburt H."/>
            <person name="Kim J.M."/>
            <person name="Han D.M."/>
            <person name="Kim K.H."/>
            <person name="Jeon C.O."/>
        </authorList>
    </citation>
    <scope>NUCLEOTIDE SEQUENCE [LARGE SCALE GENOMIC DNA]</scope>
    <source>
        <strain evidence="10 11">KMA01</strain>
    </source>
</reference>
<keyword evidence="6" id="KW-0175">Coiled coil</keyword>
<feature type="compositionally biased region" description="Polar residues" evidence="7">
    <location>
        <begin position="615"/>
        <end position="626"/>
    </location>
</feature>
<dbReference type="Gene3D" id="3.30.479.30">
    <property type="entry name" value="Band 7 domain"/>
    <property type="match status" value="1"/>
</dbReference>
<evidence type="ECO:0000256" key="2">
    <source>
        <dbReference type="ARBA" id="ARBA00004236"/>
    </source>
</evidence>
<comment type="subcellular location">
    <subcellularLocation>
        <location evidence="2">Cell membrane</location>
    </subcellularLocation>
    <subcellularLocation>
        <location evidence="1">Membrane</location>
        <topology evidence="1">Single-pass membrane protein</topology>
    </subcellularLocation>
</comment>
<evidence type="ECO:0000256" key="3">
    <source>
        <dbReference type="ARBA" id="ARBA00007161"/>
    </source>
</evidence>
<dbReference type="SMART" id="SM00244">
    <property type="entry name" value="PHB"/>
    <property type="match status" value="1"/>
</dbReference>
<dbReference type="EMBL" id="CP120863">
    <property type="protein sequence ID" value="WFE88444.1"/>
    <property type="molecule type" value="Genomic_DNA"/>
</dbReference>
<evidence type="ECO:0000256" key="8">
    <source>
        <dbReference type="SAM" id="Phobius"/>
    </source>
</evidence>
<protein>
    <submittedName>
        <fullName evidence="10">Flotillin domain-containing protein</fullName>
    </submittedName>
</protein>
<evidence type="ECO:0000256" key="4">
    <source>
        <dbReference type="ARBA" id="ARBA00022475"/>
    </source>
</evidence>
<feature type="coiled-coil region" evidence="6">
    <location>
        <begin position="202"/>
        <end position="289"/>
    </location>
</feature>
<dbReference type="InterPro" id="IPR031905">
    <property type="entry name" value="Flotillin_C"/>
</dbReference>
<evidence type="ECO:0000256" key="5">
    <source>
        <dbReference type="ARBA" id="ARBA00023136"/>
    </source>
</evidence>
<dbReference type="Pfam" id="PF01145">
    <property type="entry name" value="Band_7"/>
    <property type="match status" value="1"/>
</dbReference>
<dbReference type="InterPro" id="IPR027705">
    <property type="entry name" value="Flotillin_fam"/>
</dbReference>
<dbReference type="PANTHER" id="PTHR13806">
    <property type="entry name" value="FLOTILLIN-RELATED"/>
    <property type="match status" value="1"/>
</dbReference>
<evidence type="ECO:0000313" key="10">
    <source>
        <dbReference type="EMBL" id="WFE88444.1"/>
    </source>
</evidence>
<evidence type="ECO:0000256" key="7">
    <source>
        <dbReference type="SAM" id="MobiDB-lite"/>
    </source>
</evidence>
<proteinExistence type="inferred from homology"/>
<dbReference type="PANTHER" id="PTHR13806:SF31">
    <property type="entry name" value="FLOTILLIN-LIKE PROTEIN 1-RELATED"/>
    <property type="match status" value="1"/>
</dbReference>
<evidence type="ECO:0000313" key="11">
    <source>
        <dbReference type="Proteomes" id="UP001209803"/>
    </source>
</evidence>
<feature type="coiled-coil region" evidence="6">
    <location>
        <begin position="344"/>
        <end position="371"/>
    </location>
</feature>
<feature type="domain" description="Band 7" evidence="9">
    <location>
        <begin position="26"/>
        <end position="195"/>
    </location>
</feature>
<organism evidence="10 11">
    <name type="scientific">Roseibium porphyridii</name>
    <dbReference type="NCBI Taxonomy" id="2866279"/>
    <lineage>
        <taxon>Bacteria</taxon>
        <taxon>Pseudomonadati</taxon>
        <taxon>Pseudomonadota</taxon>
        <taxon>Alphaproteobacteria</taxon>
        <taxon>Hyphomicrobiales</taxon>
        <taxon>Stappiaceae</taxon>
        <taxon>Roseibium</taxon>
    </lineage>
</organism>
<name>A0ABY8F122_9HYPH</name>
<evidence type="ECO:0000259" key="9">
    <source>
        <dbReference type="SMART" id="SM00244"/>
    </source>
</evidence>
<accession>A0ABY8F122</accession>
<keyword evidence="8" id="KW-0812">Transmembrane</keyword>
<keyword evidence="4" id="KW-1003">Cell membrane</keyword>
<dbReference type="Proteomes" id="UP001209803">
    <property type="component" value="Chromosome"/>
</dbReference>
<dbReference type="SUPFAM" id="SSF117892">
    <property type="entry name" value="Band 7/SPFH domain"/>
    <property type="match status" value="1"/>
</dbReference>
<dbReference type="Pfam" id="PF15975">
    <property type="entry name" value="Flot"/>
    <property type="match status" value="1"/>
</dbReference>
<evidence type="ECO:0000256" key="1">
    <source>
        <dbReference type="ARBA" id="ARBA00004167"/>
    </source>
</evidence>
<dbReference type="InterPro" id="IPR036013">
    <property type="entry name" value="Band_7/SPFH_dom_sf"/>
</dbReference>
<comment type="similarity">
    <text evidence="3">Belongs to the band 7/mec-2 family. Flotillin subfamily.</text>
</comment>
<dbReference type="RefSeq" id="WP_265681074.1">
    <property type="nucleotide sequence ID" value="NZ_CP120863.1"/>
</dbReference>
<dbReference type="InterPro" id="IPR001107">
    <property type="entry name" value="Band_7"/>
</dbReference>
<evidence type="ECO:0000256" key="6">
    <source>
        <dbReference type="SAM" id="Coils"/>
    </source>
</evidence>
<feature type="transmembrane region" description="Helical" evidence="8">
    <location>
        <begin position="6"/>
        <end position="25"/>
    </location>
</feature>
<gene>
    <name evidence="10" type="ORF">K1718_20075</name>
</gene>
<keyword evidence="8" id="KW-1133">Transmembrane helix</keyword>
<dbReference type="CDD" id="cd03399">
    <property type="entry name" value="SPFH_flotillin"/>
    <property type="match status" value="1"/>
</dbReference>
<sequence>MEQIVGIVILVGISFVALLAIGLIISRLYRRSSKEVSFVRTGFGGQRVVMNGGTLVLPVLHDIIPVNMNTLRLEVRRSNEQALITKDRMRVDVLAEFYVRVQPTIESIANAAQTLGQRTMKPEALRELVEGKFVDALRAVAAEMAMEELHEQRVNFVQKVQAAVSEDILKNGLELESVSLTGLDQTNREYFNPENAFDAEGLTKLTQAIEERRKKRNDIEQETEVQVQRKNLEAQQERLQIDRDNQFAQLEQQREVEVRRAEQSSLIAKQQAEREREAEEAKIMAHQKVRHAGIESDQAVTERQIAMDQQVREREISKERSVEAANVEKQKLIELAEQDRDIAVAAKSREKSEAEAEADEARAIAARAAEQVSTARETEVAERDKQIELIEARKAAEMDAVAITVGAEAQKQAAADHAEAVRIAAEAEAAKSRIEAQGFAEAEKLRAEAQQAIYAVEAAGQQAINEAANLLSPDQIAMQVRMKLLEQLPEIIAESVKPLEQIDGIKIIQVDGMVGAGSATSGGSGNGGGGNLADQMVSSALKYRSQAPLLDAMMKEVGLDGSGLAGLTANMEMAPKEVADEKAAAGETPVSECGSSNATVENEVVSVEPVKGNNGDASSPVSRSTD</sequence>